<dbReference type="InterPro" id="IPR045054">
    <property type="entry name" value="P4HA-like"/>
</dbReference>
<dbReference type="Pfam" id="PF13640">
    <property type="entry name" value="2OG-FeII_Oxy_3"/>
    <property type="match status" value="1"/>
</dbReference>
<comment type="cofactor">
    <cofactor evidence="1">
        <name>L-ascorbate</name>
        <dbReference type="ChEBI" id="CHEBI:38290"/>
    </cofactor>
</comment>
<dbReference type="PANTHER" id="PTHR10869:SF244">
    <property type="entry name" value="PROLYL 4-HYDROXYLASE SUBUNIT ALPHA-2"/>
    <property type="match status" value="1"/>
</dbReference>
<evidence type="ECO:0000256" key="1">
    <source>
        <dbReference type="ARBA" id="ARBA00001961"/>
    </source>
</evidence>
<feature type="coiled-coil region" evidence="13">
    <location>
        <begin position="24"/>
        <end position="54"/>
    </location>
</feature>
<evidence type="ECO:0000256" key="12">
    <source>
        <dbReference type="ARBA" id="ARBA00023180"/>
    </source>
</evidence>
<evidence type="ECO:0000256" key="7">
    <source>
        <dbReference type="ARBA" id="ARBA00022824"/>
    </source>
</evidence>
<keyword evidence="12" id="KW-0325">Glycoprotein</keyword>
<evidence type="ECO:0000313" key="16">
    <source>
        <dbReference type="Proteomes" id="UP000887013"/>
    </source>
</evidence>
<keyword evidence="8" id="KW-0847">Vitamin C</keyword>
<dbReference type="Gene3D" id="2.60.120.620">
    <property type="entry name" value="q2cbj1_9rhob like domain"/>
    <property type="match status" value="1"/>
</dbReference>
<dbReference type="GO" id="GO:0004656">
    <property type="term" value="F:procollagen-proline 4-dioxygenase activity"/>
    <property type="evidence" value="ECO:0007669"/>
    <property type="project" value="UniProtKB-EC"/>
</dbReference>
<dbReference type="Gene3D" id="1.25.40.10">
    <property type="entry name" value="Tetratricopeptide repeat domain"/>
    <property type="match status" value="1"/>
</dbReference>
<evidence type="ECO:0000256" key="5">
    <source>
        <dbReference type="ARBA" id="ARBA00012269"/>
    </source>
</evidence>
<evidence type="ECO:0000256" key="11">
    <source>
        <dbReference type="ARBA" id="ARBA00023004"/>
    </source>
</evidence>
<dbReference type="GO" id="GO:0005506">
    <property type="term" value="F:iron ion binding"/>
    <property type="evidence" value="ECO:0007669"/>
    <property type="project" value="InterPro"/>
</dbReference>
<evidence type="ECO:0000256" key="13">
    <source>
        <dbReference type="SAM" id="Coils"/>
    </source>
</evidence>
<evidence type="ECO:0000256" key="4">
    <source>
        <dbReference type="ARBA" id="ARBA00006511"/>
    </source>
</evidence>
<dbReference type="AlphaFoldDB" id="A0A8X6MVP3"/>
<keyword evidence="11" id="KW-0408">Iron</keyword>
<sequence>MIKGELYSALAGMETLLDTQKVLLETLDSYIESTERKLKKIKKLRDDLTHLQNASSGNFQDFVSNPINAFVLIKKLTVDWDDAKIIMNCVPTNEIATSNVVFPDHEDLSGAAKALLRVQQTYGLETASLAEGRILGAVDGLSLSADDCFEMGRQAFHAGSYDNAISWLELTQQKQFEGASEIRNSSEISRYLTMSEFQKERSEFMLLASSLLQLGFMSVTKTENPISGLIEKVVPKNAFVGQTSIIDEATYRKLCQSSMQAVSATYLSNLKCQFLSHHPFLLLQPVKEEQLWVEPKISLFYDIISDKEIDIMKSLALPALKRAEVAEYNAGFGHRVSDTRITKIAWLREMDHPLIPRMYRRIEAITGLSSSSAEPFQMANYGLGGHFHLHMDVLPDTETYFGPEMGNRVATWLTYLSDVNGGGATVFPRLNITVWPKKGSALFWHNVKSNGVGDILTLHGACPVVTGSKWVTNVWFHERGQEFRLRCGLYPESALKLTHGFKNS</sequence>
<keyword evidence="10" id="KW-0560">Oxidoreductase</keyword>
<keyword evidence="6" id="KW-0479">Metal-binding</keyword>
<accession>A0A8X6MVP3</accession>
<proteinExistence type="inferred from homology"/>
<dbReference type="InterPro" id="IPR044862">
    <property type="entry name" value="Pro_4_hyd_alph_FE2OG_OXY"/>
</dbReference>
<gene>
    <name evidence="15" type="primary">P4HA1</name>
    <name evidence="15" type="ORF">NPIL_681201</name>
</gene>
<dbReference type="Pfam" id="PF08336">
    <property type="entry name" value="P4Ha_N"/>
    <property type="match status" value="1"/>
</dbReference>
<comment type="subcellular location">
    <subcellularLocation>
        <location evidence="3">Endoplasmic reticulum lumen</location>
    </subcellularLocation>
</comment>
<dbReference type="InterPro" id="IPR006620">
    <property type="entry name" value="Pro_4_hyd_alph"/>
</dbReference>
<dbReference type="InterPro" id="IPR011990">
    <property type="entry name" value="TPR-like_helical_dom_sf"/>
</dbReference>
<evidence type="ECO:0000256" key="9">
    <source>
        <dbReference type="ARBA" id="ARBA00022964"/>
    </source>
</evidence>
<comment type="similarity">
    <text evidence="4">Belongs to the P4HA family.</text>
</comment>
<dbReference type="EMBL" id="BMAW01051388">
    <property type="protein sequence ID" value="GFS80143.1"/>
    <property type="molecule type" value="Genomic_DNA"/>
</dbReference>
<evidence type="ECO:0000256" key="8">
    <source>
        <dbReference type="ARBA" id="ARBA00022896"/>
    </source>
</evidence>
<dbReference type="SMART" id="SM00702">
    <property type="entry name" value="P4Hc"/>
    <property type="match status" value="1"/>
</dbReference>
<dbReference type="Gene3D" id="6.10.140.1460">
    <property type="match status" value="1"/>
</dbReference>
<keyword evidence="16" id="KW-1185">Reference proteome</keyword>
<dbReference type="Pfam" id="PF23558">
    <property type="entry name" value="TPR_P4H"/>
    <property type="match status" value="1"/>
</dbReference>
<evidence type="ECO:0000259" key="14">
    <source>
        <dbReference type="PROSITE" id="PS51471"/>
    </source>
</evidence>
<dbReference type="EC" id="1.14.11.2" evidence="5"/>
<organism evidence="15 16">
    <name type="scientific">Nephila pilipes</name>
    <name type="common">Giant wood spider</name>
    <name type="synonym">Nephila maculata</name>
    <dbReference type="NCBI Taxonomy" id="299642"/>
    <lineage>
        <taxon>Eukaryota</taxon>
        <taxon>Metazoa</taxon>
        <taxon>Ecdysozoa</taxon>
        <taxon>Arthropoda</taxon>
        <taxon>Chelicerata</taxon>
        <taxon>Arachnida</taxon>
        <taxon>Araneae</taxon>
        <taxon>Araneomorphae</taxon>
        <taxon>Entelegynae</taxon>
        <taxon>Araneoidea</taxon>
        <taxon>Nephilidae</taxon>
        <taxon>Nephila</taxon>
    </lineage>
</organism>
<dbReference type="PANTHER" id="PTHR10869">
    <property type="entry name" value="PROLYL 4-HYDROXYLASE ALPHA SUBUNIT"/>
    <property type="match status" value="1"/>
</dbReference>
<comment type="function">
    <text evidence="2">Catalyzes the post-translational formation of 4-hydroxyproline in -Xaa-Pro-Gly- sequences in collagens and other proteins.</text>
</comment>
<evidence type="ECO:0000256" key="3">
    <source>
        <dbReference type="ARBA" id="ARBA00004319"/>
    </source>
</evidence>
<dbReference type="OrthoDB" id="6425891at2759"/>
<dbReference type="FunFam" id="2.60.120.620:FF:000011">
    <property type="entry name" value="Prolyl alpha subunit"/>
    <property type="match status" value="1"/>
</dbReference>
<comment type="caution">
    <text evidence="15">The sequence shown here is derived from an EMBL/GenBank/DDBJ whole genome shotgun (WGS) entry which is preliminary data.</text>
</comment>
<name>A0A8X6MVP3_NEPPI</name>
<evidence type="ECO:0000256" key="10">
    <source>
        <dbReference type="ARBA" id="ARBA00023002"/>
    </source>
</evidence>
<evidence type="ECO:0000313" key="15">
    <source>
        <dbReference type="EMBL" id="GFS80143.1"/>
    </source>
</evidence>
<dbReference type="InterPro" id="IPR013547">
    <property type="entry name" value="P4H_N"/>
</dbReference>
<dbReference type="InterPro" id="IPR059068">
    <property type="entry name" value="TPR_P4H"/>
</dbReference>
<dbReference type="GO" id="GO:0005788">
    <property type="term" value="C:endoplasmic reticulum lumen"/>
    <property type="evidence" value="ECO:0007669"/>
    <property type="project" value="UniProtKB-SubCell"/>
</dbReference>
<dbReference type="InterPro" id="IPR005123">
    <property type="entry name" value="Oxoglu/Fe-dep_dioxygenase_dom"/>
</dbReference>
<dbReference type="PROSITE" id="PS51471">
    <property type="entry name" value="FE2OG_OXY"/>
    <property type="match status" value="1"/>
</dbReference>
<keyword evidence="7" id="KW-0256">Endoplasmic reticulum</keyword>
<protein>
    <recommendedName>
        <fullName evidence="5">procollagen-proline 4-dioxygenase</fullName>
        <ecNumber evidence="5">1.14.11.2</ecNumber>
    </recommendedName>
</protein>
<feature type="domain" description="Fe2OG dioxygenase" evidence="14">
    <location>
        <begin position="372"/>
        <end position="478"/>
    </location>
</feature>
<evidence type="ECO:0000256" key="6">
    <source>
        <dbReference type="ARBA" id="ARBA00022723"/>
    </source>
</evidence>
<evidence type="ECO:0000256" key="2">
    <source>
        <dbReference type="ARBA" id="ARBA00002035"/>
    </source>
</evidence>
<keyword evidence="13" id="KW-0175">Coiled coil</keyword>
<keyword evidence="9" id="KW-0223">Dioxygenase</keyword>
<dbReference type="Proteomes" id="UP000887013">
    <property type="component" value="Unassembled WGS sequence"/>
</dbReference>
<dbReference type="GO" id="GO:0031418">
    <property type="term" value="F:L-ascorbic acid binding"/>
    <property type="evidence" value="ECO:0007669"/>
    <property type="project" value="UniProtKB-KW"/>
</dbReference>
<reference evidence="15" key="1">
    <citation type="submission" date="2020-08" db="EMBL/GenBank/DDBJ databases">
        <title>Multicomponent nature underlies the extraordinary mechanical properties of spider dragline silk.</title>
        <authorList>
            <person name="Kono N."/>
            <person name="Nakamura H."/>
            <person name="Mori M."/>
            <person name="Yoshida Y."/>
            <person name="Ohtoshi R."/>
            <person name="Malay A.D."/>
            <person name="Moran D.A.P."/>
            <person name="Tomita M."/>
            <person name="Numata K."/>
            <person name="Arakawa K."/>
        </authorList>
    </citation>
    <scope>NUCLEOTIDE SEQUENCE</scope>
</reference>